<accession>A0A0F3GIJ3</accession>
<reference evidence="1 2" key="1">
    <citation type="submission" date="2015-02" db="EMBL/GenBank/DDBJ databases">
        <title>Single-cell genomics of uncultivated deep-branching MTB reveals a conserved set of magnetosome genes.</title>
        <authorList>
            <person name="Kolinko S."/>
            <person name="Richter M."/>
            <person name="Glockner F.O."/>
            <person name="Brachmann A."/>
            <person name="Schuler D."/>
        </authorList>
    </citation>
    <scope>NUCLEOTIDE SEQUENCE [LARGE SCALE GENOMIC DNA]</scope>
    <source>
        <strain evidence="1">TM-1</strain>
    </source>
</reference>
<dbReference type="AlphaFoldDB" id="A0A0F3GIJ3"/>
<comment type="caution">
    <text evidence="1">The sequence shown here is derived from an EMBL/GenBank/DDBJ whole genome shotgun (WGS) entry which is preliminary data.</text>
</comment>
<evidence type="ECO:0000313" key="2">
    <source>
        <dbReference type="Proteomes" id="UP000033423"/>
    </source>
</evidence>
<proteinExistence type="predicted"/>
<name>A0A0F3GIJ3_9BACT</name>
<organism evidence="1 2">
    <name type="scientific">Candidatus Magnetobacterium bavaricum</name>
    <dbReference type="NCBI Taxonomy" id="29290"/>
    <lineage>
        <taxon>Bacteria</taxon>
        <taxon>Pseudomonadati</taxon>
        <taxon>Nitrospirota</taxon>
        <taxon>Thermodesulfovibrionia</taxon>
        <taxon>Thermodesulfovibrionales</taxon>
        <taxon>Candidatus Magnetobacteriaceae</taxon>
        <taxon>Candidatus Magnetobacterium</taxon>
    </lineage>
</organism>
<keyword evidence="2" id="KW-1185">Reference proteome</keyword>
<dbReference type="EMBL" id="LACI01002612">
    <property type="protein sequence ID" value="KJU81657.1"/>
    <property type="molecule type" value="Genomic_DNA"/>
</dbReference>
<dbReference type="Proteomes" id="UP000033423">
    <property type="component" value="Unassembled WGS sequence"/>
</dbReference>
<evidence type="ECO:0000313" key="1">
    <source>
        <dbReference type="EMBL" id="KJU81657.1"/>
    </source>
</evidence>
<sequence length="52" mass="6287">MSRRIGIHNRGNPNTPHQSRLYDVLRHPQRTVNRYPHKYMSIANYIREAKDK</sequence>
<gene>
    <name evidence="1" type="ORF">MBAV_006150</name>
</gene>
<protein>
    <submittedName>
        <fullName evidence="1">Uncharacterized protein</fullName>
    </submittedName>
</protein>